<dbReference type="Proteomes" id="UP000327085">
    <property type="component" value="Chromosome 3"/>
</dbReference>
<sequence length="101" mass="11230">MACSSKPPLRDMEAPYYVLSLEFFNWVAGLQLKTPIKGHGPSRLGCFPISHFINLPKLKSIHQPKPSNPDFSLFKQLDHDDVLAGDSPLDLKDKAVGSRRG</sequence>
<dbReference type="Gramene" id="VVA39803">
    <property type="protein sequence ID" value="VVA39803"/>
    <property type="gene ID" value="Prudul26B016884"/>
</dbReference>
<dbReference type="AlphaFoldDB" id="A0A5E4GJM4"/>
<gene>
    <name evidence="1" type="ORF">ALMOND_2B016884</name>
</gene>
<evidence type="ECO:0000313" key="2">
    <source>
        <dbReference type="Proteomes" id="UP000327085"/>
    </source>
</evidence>
<accession>A0A5E4GJM4</accession>
<dbReference type="InParanoid" id="A0A5E4GJM4"/>
<evidence type="ECO:0000313" key="1">
    <source>
        <dbReference type="EMBL" id="VVA39803.1"/>
    </source>
</evidence>
<organism evidence="1 2">
    <name type="scientific">Prunus dulcis</name>
    <name type="common">Almond</name>
    <name type="synonym">Amygdalus dulcis</name>
    <dbReference type="NCBI Taxonomy" id="3755"/>
    <lineage>
        <taxon>Eukaryota</taxon>
        <taxon>Viridiplantae</taxon>
        <taxon>Streptophyta</taxon>
        <taxon>Embryophyta</taxon>
        <taxon>Tracheophyta</taxon>
        <taxon>Spermatophyta</taxon>
        <taxon>Magnoliopsida</taxon>
        <taxon>eudicotyledons</taxon>
        <taxon>Gunneridae</taxon>
        <taxon>Pentapetalae</taxon>
        <taxon>rosids</taxon>
        <taxon>fabids</taxon>
        <taxon>Rosales</taxon>
        <taxon>Rosaceae</taxon>
        <taxon>Amygdaloideae</taxon>
        <taxon>Amygdaleae</taxon>
        <taxon>Prunus</taxon>
    </lineage>
</organism>
<proteinExistence type="predicted"/>
<reference evidence="2" key="1">
    <citation type="journal article" date="2020" name="Plant J.">
        <title>Transposons played a major role in the diversification between the closely related almond and peach genomes: results from the almond genome sequence.</title>
        <authorList>
            <person name="Alioto T."/>
            <person name="Alexiou K.G."/>
            <person name="Bardil A."/>
            <person name="Barteri F."/>
            <person name="Castanera R."/>
            <person name="Cruz F."/>
            <person name="Dhingra A."/>
            <person name="Duval H."/>
            <person name="Fernandez I Marti A."/>
            <person name="Frias L."/>
            <person name="Galan B."/>
            <person name="Garcia J.L."/>
            <person name="Howad W."/>
            <person name="Gomez-Garrido J."/>
            <person name="Gut M."/>
            <person name="Julca I."/>
            <person name="Morata J."/>
            <person name="Puigdomenech P."/>
            <person name="Ribeca P."/>
            <person name="Rubio Cabetas M.J."/>
            <person name="Vlasova A."/>
            <person name="Wirthensohn M."/>
            <person name="Garcia-Mas J."/>
            <person name="Gabaldon T."/>
            <person name="Casacuberta J.M."/>
            <person name="Arus P."/>
        </authorList>
    </citation>
    <scope>NUCLEOTIDE SEQUENCE [LARGE SCALE GENOMIC DNA]</scope>
    <source>
        <strain evidence="2">cv. Texas</strain>
    </source>
</reference>
<protein>
    <submittedName>
        <fullName evidence="1">Uncharacterized protein</fullName>
    </submittedName>
</protein>
<name>A0A5E4GJM4_PRUDU</name>
<dbReference type="EMBL" id="CABIKO010000850">
    <property type="protein sequence ID" value="VVA39803.1"/>
    <property type="molecule type" value="Genomic_DNA"/>
</dbReference>